<sequence length="385" mass="41765">MPDDWQQGGFGLYVHWPFCAAKCPYCDFNSHVVTQVDTDAWRAAFVSEIERAAAETPDRLLRSIYFGGGTPSLMPPDVVGAVIDTATALWTPANDIEITLEANPSSVEAGRFRGYREAGVNRVSLGVQALNDTDLRRLGRLHDVAAARKALEVARDTFERTSFDLIYARQDQSLAEWEAELGEALSWSPDHLSLYQLTIEPGTAFGDRFARGGLRGLPDEDLAADMYFATQDLCEAHGLPAYEVSNHARPGAESRHNLIYWNGGDYVGIGPGAHGRVTLDGVRHATWTVDAPSTWLKGAQSGAGEAGRTPLSAAEQAGEYLMMGLRTSGGLDLDRLTRIAGTPLPVEKIVYLADLGLIHVDDGMLKATREGRAVLNAVISELLPD</sequence>
<evidence type="ECO:0000313" key="12">
    <source>
        <dbReference type="EMBL" id="MZR12090.1"/>
    </source>
</evidence>
<keyword evidence="4 10" id="KW-0349">Heme</keyword>
<name>A0A845LVZ1_9RHOB</name>
<dbReference type="SUPFAM" id="SSF102114">
    <property type="entry name" value="Radical SAM enzymes"/>
    <property type="match status" value="1"/>
</dbReference>
<evidence type="ECO:0000256" key="6">
    <source>
        <dbReference type="ARBA" id="ARBA00022723"/>
    </source>
</evidence>
<reference evidence="12 13" key="1">
    <citation type="submission" date="2019-12" db="EMBL/GenBank/DDBJ databases">
        <title>Maritimibacter sp. nov. sp. isolated from sea sand.</title>
        <authorList>
            <person name="Kim J."/>
            <person name="Jeong S.E."/>
            <person name="Jung H.S."/>
            <person name="Jeon C.O."/>
        </authorList>
    </citation>
    <scope>NUCLEOTIDE SEQUENCE [LARGE SCALE GENOMIC DNA]</scope>
    <source>
        <strain evidence="12 13">DP07</strain>
    </source>
</reference>
<dbReference type="InterPro" id="IPR006638">
    <property type="entry name" value="Elp3/MiaA/NifB-like_rSAM"/>
</dbReference>
<dbReference type="SFLD" id="SFLDG01065">
    <property type="entry name" value="anaerobic_coproporphyrinogen-I"/>
    <property type="match status" value="1"/>
</dbReference>
<proteinExistence type="inferred from homology"/>
<gene>
    <name evidence="12" type="ORF">GQE99_03540</name>
</gene>
<protein>
    <recommendedName>
        <fullName evidence="3 10">Heme chaperone HemW</fullName>
    </recommendedName>
</protein>
<comment type="subcellular location">
    <subcellularLocation>
        <location evidence="10">Cytoplasm</location>
    </subcellularLocation>
</comment>
<evidence type="ECO:0000256" key="4">
    <source>
        <dbReference type="ARBA" id="ARBA00022617"/>
    </source>
</evidence>
<evidence type="ECO:0000259" key="11">
    <source>
        <dbReference type="PROSITE" id="PS51918"/>
    </source>
</evidence>
<dbReference type="RefSeq" id="WP_161350203.1">
    <property type="nucleotide sequence ID" value="NZ_WTUX01000006.1"/>
</dbReference>
<dbReference type="PROSITE" id="PS51918">
    <property type="entry name" value="RADICAL_SAM"/>
    <property type="match status" value="1"/>
</dbReference>
<comment type="similarity">
    <text evidence="2">Belongs to the anaerobic coproporphyrinogen-III oxidase family. HemW subfamily.</text>
</comment>
<evidence type="ECO:0000256" key="5">
    <source>
        <dbReference type="ARBA" id="ARBA00022691"/>
    </source>
</evidence>
<dbReference type="InterPro" id="IPR013785">
    <property type="entry name" value="Aldolase_TIM"/>
</dbReference>
<dbReference type="InterPro" id="IPR058240">
    <property type="entry name" value="rSAM_sf"/>
</dbReference>
<dbReference type="Pfam" id="PF04055">
    <property type="entry name" value="Radical_SAM"/>
    <property type="match status" value="1"/>
</dbReference>
<evidence type="ECO:0000256" key="2">
    <source>
        <dbReference type="ARBA" id="ARBA00006100"/>
    </source>
</evidence>
<keyword evidence="6 10" id="KW-0479">Metal-binding</keyword>
<dbReference type="PANTHER" id="PTHR13932:SF5">
    <property type="entry name" value="RADICAL S-ADENOSYL METHIONINE DOMAIN-CONTAINING PROTEIN 1, MITOCHONDRIAL"/>
    <property type="match status" value="1"/>
</dbReference>
<dbReference type="NCBIfam" id="TIGR00539">
    <property type="entry name" value="hemN_rel"/>
    <property type="match status" value="1"/>
</dbReference>
<dbReference type="SMART" id="SM00729">
    <property type="entry name" value="Elp3"/>
    <property type="match status" value="1"/>
</dbReference>
<dbReference type="SFLD" id="SFLDF00562">
    <property type="entry name" value="HemN-like__clustered_with_heat"/>
    <property type="match status" value="1"/>
</dbReference>
<dbReference type="GO" id="GO:0046872">
    <property type="term" value="F:metal ion binding"/>
    <property type="evidence" value="ECO:0007669"/>
    <property type="project" value="UniProtKB-UniRule"/>
</dbReference>
<evidence type="ECO:0000256" key="7">
    <source>
        <dbReference type="ARBA" id="ARBA00023004"/>
    </source>
</evidence>
<dbReference type="Pfam" id="PF06969">
    <property type="entry name" value="HemN_C"/>
    <property type="match status" value="1"/>
</dbReference>
<dbReference type="InterPro" id="IPR007197">
    <property type="entry name" value="rSAM"/>
</dbReference>
<dbReference type="AlphaFoldDB" id="A0A845LVZ1"/>
<keyword evidence="10" id="KW-0004">4Fe-4S</keyword>
<evidence type="ECO:0000256" key="3">
    <source>
        <dbReference type="ARBA" id="ARBA00017228"/>
    </source>
</evidence>
<evidence type="ECO:0000256" key="1">
    <source>
        <dbReference type="ARBA" id="ARBA00001966"/>
    </source>
</evidence>
<dbReference type="Proteomes" id="UP000467322">
    <property type="component" value="Unassembled WGS sequence"/>
</dbReference>
<dbReference type="Gene3D" id="3.20.20.70">
    <property type="entry name" value="Aldolase class I"/>
    <property type="match status" value="1"/>
</dbReference>
<dbReference type="GO" id="GO:0006779">
    <property type="term" value="P:porphyrin-containing compound biosynthetic process"/>
    <property type="evidence" value="ECO:0007669"/>
    <property type="project" value="InterPro"/>
</dbReference>
<keyword evidence="9 10" id="KW-0143">Chaperone</keyword>
<keyword evidence="7 10" id="KW-0408">Iron</keyword>
<dbReference type="GO" id="GO:0004109">
    <property type="term" value="F:coproporphyrinogen oxidase activity"/>
    <property type="evidence" value="ECO:0007669"/>
    <property type="project" value="InterPro"/>
</dbReference>
<dbReference type="SFLD" id="SFLDF00288">
    <property type="entry name" value="HemN-like__clustered_with_nucl"/>
    <property type="match status" value="1"/>
</dbReference>
<comment type="cofactor">
    <cofactor evidence="1">
        <name>[4Fe-4S] cluster</name>
        <dbReference type="ChEBI" id="CHEBI:49883"/>
    </cofactor>
</comment>
<keyword evidence="8 10" id="KW-0411">Iron-sulfur</keyword>
<evidence type="ECO:0000256" key="9">
    <source>
        <dbReference type="ARBA" id="ARBA00023186"/>
    </source>
</evidence>
<dbReference type="InterPro" id="IPR004559">
    <property type="entry name" value="HemW-like"/>
</dbReference>
<comment type="caution">
    <text evidence="12">The sequence shown here is derived from an EMBL/GenBank/DDBJ whole genome shotgun (WGS) entry which is preliminary data.</text>
</comment>
<dbReference type="InterPro" id="IPR010723">
    <property type="entry name" value="HemN_C"/>
</dbReference>
<comment type="function">
    <text evidence="10">Probably acts as a heme chaperone, transferring heme to an unknown acceptor. Binds one molecule of heme per monomer, possibly covalently. Binds 1 [4Fe-4S] cluster. The cluster is coordinated with 3 cysteines and an exchangeable S-adenosyl-L-methionine.</text>
</comment>
<feature type="domain" description="Radical SAM core" evidence="11">
    <location>
        <begin position="4"/>
        <end position="240"/>
    </location>
</feature>
<evidence type="ECO:0000313" key="13">
    <source>
        <dbReference type="Proteomes" id="UP000467322"/>
    </source>
</evidence>
<dbReference type="GO" id="GO:0005737">
    <property type="term" value="C:cytoplasm"/>
    <property type="evidence" value="ECO:0007669"/>
    <property type="project" value="UniProtKB-SubCell"/>
</dbReference>
<accession>A0A845LVZ1</accession>
<dbReference type="EMBL" id="WTUX01000006">
    <property type="protein sequence ID" value="MZR12090.1"/>
    <property type="molecule type" value="Genomic_DNA"/>
</dbReference>
<dbReference type="GO" id="GO:0051539">
    <property type="term" value="F:4 iron, 4 sulfur cluster binding"/>
    <property type="evidence" value="ECO:0007669"/>
    <property type="project" value="UniProtKB-UniRule"/>
</dbReference>
<keyword evidence="10" id="KW-0963">Cytoplasm</keyword>
<dbReference type="SFLD" id="SFLDS00029">
    <property type="entry name" value="Radical_SAM"/>
    <property type="match status" value="1"/>
</dbReference>
<evidence type="ECO:0000256" key="8">
    <source>
        <dbReference type="ARBA" id="ARBA00023014"/>
    </source>
</evidence>
<keyword evidence="5 10" id="KW-0949">S-adenosyl-L-methionine</keyword>
<dbReference type="InterPro" id="IPR034505">
    <property type="entry name" value="Coproporphyrinogen-III_oxidase"/>
</dbReference>
<keyword evidence="13" id="KW-1185">Reference proteome</keyword>
<organism evidence="12 13">
    <name type="scientific">Maritimibacter harenae</name>
    <dbReference type="NCBI Taxonomy" id="2606218"/>
    <lineage>
        <taxon>Bacteria</taxon>
        <taxon>Pseudomonadati</taxon>
        <taxon>Pseudomonadota</taxon>
        <taxon>Alphaproteobacteria</taxon>
        <taxon>Rhodobacterales</taxon>
        <taxon>Roseobacteraceae</taxon>
        <taxon>Maritimibacter</taxon>
    </lineage>
</organism>
<dbReference type="CDD" id="cd01335">
    <property type="entry name" value="Radical_SAM"/>
    <property type="match status" value="1"/>
</dbReference>
<dbReference type="PANTHER" id="PTHR13932">
    <property type="entry name" value="COPROPORPHYRINIGEN III OXIDASE"/>
    <property type="match status" value="1"/>
</dbReference>
<evidence type="ECO:0000256" key="10">
    <source>
        <dbReference type="RuleBase" id="RU364116"/>
    </source>
</evidence>